<dbReference type="STRING" id="29495.EA26_11125"/>
<name>A0A099LX42_9VIBR</name>
<dbReference type="Proteomes" id="UP000029994">
    <property type="component" value="Unassembled WGS sequence"/>
</dbReference>
<feature type="domain" description="DUF5110" evidence="4">
    <location>
        <begin position="756"/>
        <end position="822"/>
    </location>
</feature>
<dbReference type="AlphaFoldDB" id="A0A099LX42"/>
<dbReference type="Pfam" id="PF01055">
    <property type="entry name" value="Glyco_hydro_31_2nd"/>
    <property type="match status" value="1"/>
</dbReference>
<dbReference type="InterPro" id="IPR000322">
    <property type="entry name" value="Glyco_hydro_31_TIM"/>
</dbReference>
<dbReference type="InterPro" id="IPR011013">
    <property type="entry name" value="Gal_mutarotase_sf_dom"/>
</dbReference>
<dbReference type="Pfam" id="PF17137">
    <property type="entry name" value="DUF5110"/>
    <property type="match status" value="1"/>
</dbReference>
<dbReference type="Gene3D" id="2.60.40.1760">
    <property type="entry name" value="glycosyl hydrolase (family 31)"/>
    <property type="match status" value="1"/>
</dbReference>
<dbReference type="InterPro" id="IPR017853">
    <property type="entry name" value="GH"/>
</dbReference>
<dbReference type="InterPro" id="IPR048395">
    <property type="entry name" value="Glyco_hydro_31_C"/>
</dbReference>
<evidence type="ECO:0000259" key="4">
    <source>
        <dbReference type="Pfam" id="PF17137"/>
    </source>
</evidence>
<evidence type="ECO:0000313" key="6">
    <source>
        <dbReference type="EMBL" id="KGK11827.1"/>
    </source>
</evidence>
<protein>
    <submittedName>
        <fullName evidence="6">Glycoside hydrolase family 31</fullName>
    </submittedName>
</protein>
<dbReference type="InterPro" id="IPR013780">
    <property type="entry name" value="Glyco_hydro_b"/>
</dbReference>
<dbReference type="PANTHER" id="PTHR43863">
    <property type="entry name" value="HYDROLASE, PUTATIVE (AFU_ORTHOLOGUE AFUA_1G03140)-RELATED"/>
    <property type="match status" value="1"/>
</dbReference>
<accession>A0A099LX42</accession>
<dbReference type="InterPro" id="IPR033403">
    <property type="entry name" value="DUF5110"/>
</dbReference>
<keyword evidence="7" id="KW-1185">Reference proteome</keyword>
<dbReference type="GO" id="GO:0004553">
    <property type="term" value="F:hydrolase activity, hydrolyzing O-glycosyl compounds"/>
    <property type="evidence" value="ECO:0007669"/>
    <property type="project" value="InterPro"/>
</dbReference>
<evidence type="ECO:0000259" key="3">
    <source>
        <dbReference type="Pfam" id="PF01055"/>
    </source>
</evidence>
<keyword evidence="2 6" id="KW-0378">Hydrolase</keyword>
<sequence>MPIKLISLCLLAACADTSQQSRDFYLQGMPSYQLSAADVFRLNKAYPELKLTRHLRPLFNQTFYSEGEFKHALTQYLPAEQVATIYPSLQDKALLAAESVHISVLADDVLRIRFGQTQAQTNELADFDALMQPSTFHVSEDGVTTAKLKAEVDGRTLCVKVSKSNGDAVNELCPNGDKQISLRTVNHYDYQGLGQEFQQPGVVDGRWNGRVRQSGNQMSGFNGGATGNTQFPILYAASSKQSDFALYLNNIYNTRWDFSQETVTIKPVKGERDLLLMVADEQKTLREQYMSLVGKPLVPPRKMFGLWLSEYGFDNWQEMDDKLATLHTNQFPIDGVVMDLQWFGNVQSHDENSHMGTLRWDEENFPQPKQKIAQLKQQGVSMMLIEESYVSSGREEHQQMEAKGFLAKDPTTGKAINTNPTGGGHWWGKGGMIDWINPDAGQFWHEWKRQPLIDMGIIGHWTDLGEPEMYNSKGVYYQDKSHDDIHNLYNYDWLKSIYLGYQQGHNTQRPFMMSRSGAPGMQKFGAVMWSADIGSNLTSLAVHAGQQTNMMLSGMDYYGSDIGGFHRGGLGVAPDEIPRVLNETYTQWFAYSSMFDVPVRPHTENLCNCKETAPDRVGDLASNRDNIELRYELIPYLYSLAHRAHQYGEAVFSSVAYQFPNDENAAKATAEKMVGESLLSSAVAQLGAKETALYLPKAHWFDYRTGEDLGLSSGERKSFALYQQGQYRLPLLAAEGAIIPFAPKEHGVSSQVPTQLGVKIFGQQDASFTLFEDDGVSQAYLNGEILRTELSVKVQPKQVQLHIRTQGDYTGAPEKRSMRILWALDSKEVQAVQLNGQPLDSWKRVGHWLEIDTPELATAQEYLVTVL</sequence>
<feature type="domain" description="Glycosyl hydrolase family 31 C-terminal" evidence="5">
    <location>
        <begin position="648"/>
        <end position="739"/>
    </location>
</feature>
<evidence type="ECO:0000259" key="5">
    <source>
        <dbReference type="Pfam" id="PF21365"/>
    </source>
</evidence>
<dbReference type="Gene3D" id="2.60.40.1180">
    <property type="entry name" value="Golgi alpha-mannosidase II"/>
    <property type="match status" value="2"/>
</dbReference>
<evidence type="ECO:0000256" key="1">
    <source>
        <dbReference type="ARBA" id="ARBA00007806"/>
    </source>
</evidence>
<evidence type="ECO:0000313" key="7">
    <source>
        <dbReference type="Proteomes" id="UP000029994"/>
    </source>
</evidence>
<comment type="caution">
    <text evidence="6">The sequence shown here is derived from an EMBL/GenBank/DDBJ whole genome shotgun (WGS) entry which is preliminary data.</text>
</comment>
<dbReference type="GO" id="GO:0030246">
    <property type="term" value="F:carbohydrate binding"/>
    <property type="evidence" value="ECO:0007669"/>
    <property type="project" value="InterPro"/>
</dbReference>
<gene>
    <name evidence="6" type="ORF">EA26_11125</name>
</gene>
<proteinExistence type="inferred from homology"/>
<reference evidence="6 7" key="1">
    <citation type="submission" date="2014-04" db="EMBL/GenBank/DDBJ databases">
        <title>Genome sequencing of Vibrio navarrensis strains.</title>
        <authorList>
            <person name="Gladney L.M."/>
            <person name="Katz L.S."/>
            <person name="Marino-Ramirez L."/>
            <person name="Jordan I.K."/>
        </authorList>
    </citation>
    <scope>NUCLEOTIDE SEQUENCE [LARGE SCALE GENOMIC DNA]</scope>
    <source>
        <strain evidence="6 7">ATCC 51183</strain>
    </source>
</reference>
<keyword evidence="2" id="KW-0326">Glycosidase</keyword>
<feature type="domain" description="Glycoside hydrolase family 31 TIM barrel" evidence="3">
    <location>
        <begin position="297"/>
        <end position="640"/>
    </location>
</feature>
<dbReference type="SUPFAM" id="SSF51445">
    <property type="entry name" value="(Trans)glycosidases"/>
    <property type="match status" value="1"/>
</dbReference>
<dbReference type="SUPFAM" id="SSF74650">
    <property type="entry name" value="Galactose mutarotase-like"/>
    <property type="match status" value="1"/>
</dbReference>
<dbReference type="Pfam" id="PF21365">
    <property type="entry name" value="Glyco_hydro_31_3rd"/>
    <property type="match status" value="1"/>
</dbReference>
<evidence type="ECO:0000256" key="2">
    <source>
        <dbReference type="RuleBase" id="RU361185"/>
    </source>
</evidence>
<comment type="similarity">
    <text evidence="1 2">Belongs to the glycosyl hydrolase 31 family.</text>
</comment>
<organism evidence="6 7">
    <name type="scientific">Vibrio navarrensis</name>
    <dbReference type="NCBI Taxonomy" id="29495"/>
    <lineage>
        <taxon>Bacteria</taxon>
        <taxon>Pseudomonadati</taxon>
        <taxon>Pseudomonadota</taxon>
        <taxon>Gammaproteobacteria</taxon>
        <taxon>Vibrionales</taxon>
        <taxon>Vibrionaceae</taxon>
        <taxon>Vibrio</taxon>
    </lineage>
</organism>
<dbReference type="PANTHER" id="PTHR43863:SF2">
    <property type="entry name" value="MALTASE-GLUCOAMYLASE"/>
    <property type="match status" value="1"/>
</dbReference>
<dbReference type="SUPFAM" id="SSF51011">
    <property type="entry name" value="Glycosyl hydrolase domain"/>
    <property type="match status" value="1"/>
</dbReference>
<dbReference type="EMBL" id="JMCG01000001">
    <property type="protein sequence ID" value="KGK11827.1"/>
    <property type="molecule type" value="Genomic_DNA"/>
</dbReference>
<dbReference type="eggNOG" id="COG1501">
    <property type="taxonomic scope" value="Bacteria"/>
</dbReference>
<dbReference type="GO" id="GO:0005975">
    <property type="term" value="P:carbohydrate metabolic process"/>
    <property type="evidence" value="ECO:0007669"/>
    <property type="project" value="InterPro"/>
</dbReference>
<dbReference type="InterPro" id="IPR051816">
    <property type="entry name" value="Glycosyl_Hydrolase_31"/>
</dbReference>
<dbReference type="Gene3D" id="3.20.20.80">
    <property type="entry name" value="Glycosidases"/>
    <property type="match status" value="1"/>
</dbReference>